<dbReference type="InterPro" id="IPR013786">
    <property type="entry name" value="AcylCoA_DH/ox_N"/>
</dbReference>
<dbReference type="InterPro" id="IPR046373">
    <property type="entry name" value="Acyl-CoA_Oxase/DH_mid-dom_sf"/>
</dbReference>
<keyword evidence="5 8" id="KW-0560">Oxidoreductase</keyword>
<dbReference type="SUPFAM" id="SSF56645">
    <property type="entry name" value="Acyl-CoA dehydrogenase NM domain-like"/>
    <property type="match status" value="1"/>
</dbReference>
<feature type="domain" description="Acyl-CoA dehydrogenase/oxidase C-terminal" evidence="6">
    <location>
        <begin position="219"/>
        <end position="357"/>
    </location>
</feature>
<evidence type="ECO:0000256" key="2">
    <source>
        <dbReference type="ARBA" id="ARBA00009347"/>
    </source>
</evidence>
<gene>
    <name evidence="8" type="ORF">QOZ88_04390</name>
</gene>
<evidence type="ECO:0000256" key="1">
    <source>
        <dbReference type="ARBA" id="ARBA00001974"/>
    </source>
</evidence>
<dbReference type="GO" id="GO:0016491">
    <property type="term" value="F:oxidoreductase activity"/>
    <property type="evidence" value="ECO:0007669"/>
    <property type="project" value="UniProtKB-KW"/>
</dbReference>
<sequence length="370" mass="38227">MDFTLGEELRAVRDLAREIFADRATPERARVVEAGEDRIDEQLWAELAKAGLVGVAVPDTDGGAGLGLGGLCVLLEEQGRVVAPVPLWPAVVGALAVAAHGSPEQRGRLLPGAVDGSLRLTLALEEFAGTEPARPGCTAEPDGERWRLTGTKAVVPSPFGATAVLVAAGTEQGPGLFLVAPDADGVQWQAAETTTHDRSGHLHLDGVVGEALGTPGTGVLDAVLERASVALAALQLGVAQGALAYAAAYVREREQFGRPLGTFQAVQHQLADCYIDIDALRVTLWQAVADLEDGAPDAGAAALVAAWWAGEGGLDVVHRVQHVHGGIGVDTDYPVHRHFLWGKQLAGTLGGPSAVLARLGTALAAGTASR</sequence>
<comment type="similarity">
    <text evidence="2">Belongs to the acyl-CoA dehydrogenase family.</text>
</comment>
<comment type="caution">
    <text evidence="8">The sequence shown here is derived from an EMBL/GenBank/DDBJ whole genome shotgun (WGS) entry which is preliminary data.</text>
</comment>
<feature type="domain" description="Acyl-CoA dehydrogenase/oxidase N-terminal" evidence="7">
    <location>
        <begin position="7"/>
        <end position="116"/>
    </location>
</feature>
<dbReference type="Gene3D" id="1.10.540.10">
    <property type="entry name" value="Acyl-CoA dehydrogenase/oxidase, N-terminal domain"/>
    <property type="match status" value="1"/>
</dbReference>
<keyword evidence="9" id="KW-1185">Reference proteome</keyword>
<keyword evidence="4" id="KW-0274">FAD</keyword>
<dbReference type="PANTHER" id="PTHR43884:SF20">
    <property type="entry name" value="ACYL-COA DEHYDROGENASE FADE28"/>
    <property type="match status" value="1"/>
</dbReference>
<dbReference type="InterPro" id="IPR009100">
    <property type="entry name" value="AcylCoA_DH/oxidase_NM_dom_sf"/>
</dbReference>
<dbReference type="Pfam" id="PF00441">
    <property type="entry name" value="Acyl-CoA_dh_1"/>
    <property type="match status" value="1"/>
</dbReference>
<name>A0ABT9I8G4_9ACTN</name>
<dbReference type="Gene3D" id="1.20.140.10">
    <property type="entry name" value="Butyryl-CoA Dehydrogenase, subunit A, domain 3"/>
    <property type="match status" value="1"/>
</dbReference>
<dbReference type="Gene3D" id="2.40.110.10">
    <property type="entry name" value="Butyryl-CoA Dehydrogenase, subunit A, domain 2"/>
    <property type="match status" value="1"/>
</dbReference>
<dbReference type="PANTHER" id="PTHR43884">
    <property type="entry name" value="ACYL-COA DEHYDROGENASE"/>
    <property type="match status" value="1"/>
</dbReference>
<protein>
    <submittedName>
        <fullName evidence="8">Acyl-CoA dehydrogenase family protein</fullName>
        <ecNumber evidence="8">1.-.-.-</ecNumber>
    </submittedName>
</protein>
<dbReference type="EMBL" id="JASNFN010000002">
    <property type="protein sequence ID" value="MDP5181865.1"/>
    <property type="molecule type" value="Genomic_DNA"/>
</dbReference>
<evidence type="ECO:0000259" key="7">
    <source>
        <dbReference type="Pfam" id="PF02771"/>
    </source>
</evidence>
<dbReference type="Pfam" id="PF02771">
    <property type="entry name" value="Acyl-CoA_dh_N"/>
    <property type="match status" value="1"/>
</dbReference>
<evidence type="ECO:0000259" key="6">
    <source>
        <dbReference type="Pfam" id="PF00441"/>
    </source>
</evidence>
<evidence type="ECO:0000313" key="8">
    <source>
        <dbReference type="EMBL" id="MDP5181865.1"/>
    </source>
</evidence>
<dbReference type="InterPro" id="IPR036250">
    <property type="entry name" value="AcylCo_DH-like_C"/>
</dbReference>
<keyword evidence="3" id="KW-0285">Flavoprotein</keyword>
<dbReference type="RefSeq" id="WP_305998569.1">
    <property type="nucleotide sequence ID" value="NZ_JASNFN010000002.1"/>
</dbReference>
<dbReference type="EC" id="1.-.-.-" evidence="8"/>
<evidence type="ECO:0000313" key="9">
    <source>
        <dbReference type="Proteomes" id="UP001233673"/>
    </source>
</evidence>
<dbReference type="InterPro" id="IPR037069">
    <property type="entry name" value="AcylCoA_DH/ox_N_sf"/>
</dbReference>
<dbReference type="CDD" id="cd00567">
    <property type="entry name" value="ACAD"/>
    <property type="match status" value="1"/>
</dbReference>
<comment type="cofactor">
    <cofactor evidence="1">
        <name>FAD</name>
        <dbReference type="ChEBI" id="CHEBI:57692"/>
    </cofactor>
</comment>
<dbReference type="SUPFAM" id="SSF47203">
    <property type="entry name" value="Acyl-CoA dehydrogenase C-terminal domain-like"/>
    <property type="match status" value="1"/>
</dbReference>
<dbReference type="InterPro" id="IPR009075">
    <property type="entry name" value="AcylCo_DH/oxidase_C"/>
</dbReference>
<proteinExistence type="inferred from homology"/>
<accession>A0ABT9I8G4</accession>
<evidence type="ECO:0000256" key="3">
    <source>
        <dbReference type="ARBA" id="ARBA00022630"/>
    </source>
</evidence>
<organism evidence="8 9">
    <name type="scientific">Blastococcus carthaginiensis</name>
    <dbReference type="NCBI Taxonomy" id="3050034"/>
    <lineage>
        <taxon>Bacteria</taxon>
        <taxon>Bacillati</taxon>
        <taxon>Actinomycetota</taxon>
        <taxon>Actinomycetes</taxon>
        <taxon>Geodermatophilales</taxon>
        <taxon>Geodermatophilaceae</taxon>
        <taxon>Blastococcus</taxon>
    </lineage>
</organism>
<evidence type="ECO:0000256" key="5">
    <source>
        <dbReference type="ARBA" id="ARBA00023002"/>
    </source>
</evidence>
<evidence type="ECO:0000256" key="4">
    <source>
        <dbReference type="ARBA" id="ARBA00022827"/>
    </source>
</evidence>
<reference evidence="9" key="1">
    <citation type="submission" date="2023-05" db="EMBL/GenBank/DDBJ databases">
        <title>Draft genome of Pseudofrankia sp. BMG5.37.</title>
        <authorList>
            <person name="Gtari M."/>
            <person name="Ghodhbane F."/>
            <person name="Sbissi I."/>
        </authorList>
    </citation>
    <scope>NUCLEOTIDE SEQUENCE [LARGE SCALE GENOMIC DNA]</scope>
    <source>
        <strain evidence="9">BMG 814</strain>
    </source>
</reference>
<dbReference type="Proteomes" id="UP001233673">
    <property type="component" value="Unassembled WGS sequence"/>
</dbReference>